<dbReference type="Gene3D" id="3.30.300.30">
    <property type="match status" value="1"/>
</dbReference>
<organism evidence="2 3">
    <name type="scientific">Desulfitobacterium dichloroeliminans (strain LMG P-21439 / DCA1)</name>
    <dbReference type="NCBI Taxonomy" id="871963"/>
    <lineage>
        <taxon>Bacteria</taxon>
        <taxon>Bacillati</taxon>
        <taxon>Bacillota</taxon>
        <taxon>Clostridia</taxon>
        <taxon>Eubacteriales</taxon>
        <taxon>Desulfitobacteriaceae</taxon>
        <taxon>Desulfitobacterium</taxon>
    </lineage>
</organism>
<sequence length="443" mass="50018">MASRFEKLIQEASFPPFVERTFSKAITPDQMSRSRIQAYQEEAVKEVLSHAYQNSPFYRDKLTQAGVQPEDIQTLEDFANVPLTTKEDLRQDPWIRLACDKKEISLIHVSSGTTGGKEIYTPHTWKEYYFNHSIIYPRLTPVKREDITFIALPYEMSQSGLNFHNLFLIGHQATSVPVGKGGAYSTPEKTIKLMKNLKPNFLATSPSYAIHLAEAAETASFDLTTLPLKRIFVAGEGCSNAFRGRLEKIWNTTVNFHYGATECGFIARECDQHDGLHVTGAHVLVEIVDPATGKVVKPGEIGEIVVTCLLRFDTPLIRYRTQDLGYLNPKMCRCGVALPRLYHLGRVADHITLKGKSYSPYALEEHLINLPEIGNWYQFIVQHGDNEKLTILTEPARGVAVTPELIHKCSSQLYAAIGLPCEVQFVERMDRPMIKVKRVIYTD</sequence>
<dbReference type="OrthoDB" id="580775at2"/>
<dbReference type="InterPro" id="IPR042099">
    <property type="entry name" value="ANL_N_sf"/>
</dbReference>
<dbReference type="Pfam" id="PF00501">
    <property type="entry name" value="AMP-binding"/>
    <property type="match status" value="1"/>
</dbReference>
<keyword evidence="3" id="KW-1185">Reference proteome</keyword>
<dbReference type="InterPro" id="IPR045851">
    <property type="entry name" value="AMP-bd_C_sf"/>
</dbReference>
<dbReference type="eggNOG" id="COG1541">
    <property type="taxonomic scope" value="Bacteria"/>
</dbReference>
<dbReference type="Proteomes" id="UP000010797">
    <property type="component" value="Chromosome"/>
</dbReference>
<dbReference type="PANTHER" id="PTHR43845">
    <property type="entry name" value="BLR5969 PROTEIN"/>
    <property type="match status" value="1"/>
</dbReference>
<dbReference type="SUPFAM" id="SSF56801">
    <property type="entry name" value="Acetyl-CoA synthetase-like"/>
    <property type="match status" value="1"/>
</dbReference>
<dbReference type="PANTHER" id="PTHR43845:SF1">
    <property type="entry name" value="BLR5969 PROTEIN"/>
    <property type="match status" value="1"/>
</dbReference>
<evidence type="ECO:0000313" key="2">
    <source>
        <dbReference type="EMBL" id="AGA70441.1"/>
    </source>
</evidence>
<evidence type="ECO:0000259" key="1">
    <source>
        <dbReference type="Pfam" id="PF00501"/>
    </source>
</evidence>
<dbReference type="InterPro" id="IPR000873">
    <property type="entry name" value="AMP-dep_synth/lig_dom"/>
</dbReference>
<dbReference type="AlphaFoldDB" id="L0FCQ6"/>
<dbReference type="RefSeq" id="WP_015263402.1">
    <property type="nucleotide sequence ID" value="NC_019903.1"/>
</dbReference>
<feature type="domain" description="AMP-dependent synthetase/ligase" evidence="1">
    <location>
        <begin position="74"/>
        <end position="306"/>
    </location>
</feature>
<dbReference type="KEGG" id="ddl:Desdi_3036"/>
<dbReference type="EMBL" id="CP003344">
    <property type="protein sequence ID" value="AGA70441.1"/>
    <property type="molecule type" value="Genomic_DNA"/>
</dbReference>
<dbReference type="Gene3D" id="3.40.50.12780">
    <property type="entry name" value="N-terminal domain of ligase-like"/>
    <property type="match status" value="1"/>
</dbReference>
<dbReference type="STRING" id="871963.Desdi_3036"/>
<dbReference type="HOGENOM" id="CLU_035301_1_2_9"/>
<proteinExistence type="predicted"/>
<accession>L0FCQ6</accession>
<reference evidence="3" key="1">
    <citation type="submission" date="2012-02" db="EMBL/GenBank/DDBJ databases">
        <title>Complete sequence of Desulfitobacterium dichloroeliminans LMG P-21439.</title>
        <authorList>
            <person name="Lucas S."/>
            <person name="Han J."/>
            <person name="Lapidus A."/>
            <person name="Cheng J.-F."/>
            <person name="Goodwin L."/>
            <person name="Pitluck S."/>
            <person name="Peters L."/>
            <person name="Ovchinnikova G."/>
            <person name="Teshima H."/>
            <person name="Detter J.C."/>
            <person name="Han C."/>
            <person name="Tapia R."/>
            <person name="Land M."/>
            <person name="Hauser L."/>
            <person name="Kyrpides N."/>
            <person name="Ivanova N."/>
            <person name="Pagani I."/>
            <person name="Kruse T."/>
            <person name="de Vos W.M."/>
            <person name="Boon N."/>
            <person name="Smidt H."/>
            <person name="Woyke T."/>
        </authorList>
    </citation>
    <scope>NUCLEOTIDE SEQUENCE [LARGE SCALE GENOMIC DNA]</scope>
    <source>
        <strain evidence="3">LMG P-21439 / DCA1</strain>
    </source>
</reference>
<evidence type="ECO:0000313" key="3">
    <source>
        <dbReference type="Proteomes" id="UP000010797"/>
    </source>
</evidence>
<protein>
    <submittedName>
        <fullName evidence="2">Coenzyme F390 synthetase</fullName>
    </submittedName>
</protein>
<name>L0FCQ6_DESDL</name>
<gene>
    <name evidence="2" type="ordered locus">Desdi_3036</name>
</gene>